<comment type="caution">
    <text evidence="2">The sequence shown here is derived from an EMBL/GenBank/DDBJ whole genome shotgun (WGS) entry which is preliminary data.</text>
</comment>
<reference evidence="2 5" key="3">
    <citation type="journal article" date="2023" name="Proc. Natl. Acad. Sci. U.S.A.">
        <title>A global phylogenomic analysis of the shiitake genus Lentinula.</title>
        <authorList>
            <person name="Sierra-Patev S."/>
            <person name="Min B."/>
            <person name="Naranjo-Ortiz M."/>
            <person name="Looney B."/>
            <person name="Konkel Z."/>
            <person name="Slot J.C."/>
            <person name="Sakamoto Y."/>
            <person name="Steenwyk J.L."/>
            <person name="Rokas A."/>
            <person name="Carro J."/>
            <person name="Camarero S."/>
            <person name="Ferreira P."/>
            <person name="Molpeceres G."/>
            <person name="Ruiz-Duenas F.J."/>
            <person name="Serrano A."/>
            <person name="Henrissat B."/>
            <person name="Drula E."/>
            <person name="Hughes K.W."/>
            <person name="Mata J.L."/>
            <person name="Ishikawa N.K."/>
            <person name="Vargas-Isla R."/>
            <person name="Ushijima S."/>
            <person name="Smith C.A."/>
            <person name="Donoghue J."/>
            <person name="Ahrendt S."/>
            <person name="Andreopoulos W."/>
            <person name="He G."/>
            <person name="LaButti K."/>
            <person name="Lipzen A."/>
            <person name="Ng V."/>
            <person name="Riley R."/>
            <person name="Sandor L."/>
            <person name="Barry K."/>
            <person name="Martinez A.T."/>
            <person name="Xiao Y."/>
            <person name="Gibbons J.G."/>
            <person name="Terashima K."/>
            <person name="Grigoriev I.V."/>
            <person name="Hibbett D."/>
        </authorList>
    </citation>
    <scope>NUCLEOTIDE SEQUENCE [LARGE SCALE GENOMIC DNA]</scope>
    <source>
        <strain evidence="2 5">TFB7810</strain>
    </source>
</reference>
<dbReference type="PANTHER" id="PTHR10982:SF21">
    <property type="entry name" value="FATTY ACID SYNTHASE SUBUNIT BETA"/>
    <property type="match status" value="1"/>
</dbReference>
<feature type="non-terminal residue" evidence="2">
    <location>
        <position position="93"/>
    </location>
</feature>
<accession>A0AA38PP07</accession>
<dbReference type="Gene3D" id="3.30.70.3320">
    <property type="match status" value="1"/>
</dbReference>
<evidence type="ECO:0000313" key="2">
    <source>
        <dbReference type="EMBL" id="KAJ3738506.1"/>
    </source>
</evidence>
<dbReference type="Proteomes" id="UP001142393">
    <property type="component" value="Unassembled WGS sequence"/>
</dbReference>
<evidence type="ECO:0000313" key="5">
    <source>
        <dbReference type="Proteomes" id="UP001142393"/>
    </source>
</evidence>
<gene>
    <name evidence="3" type="ORF">DFH05DRAFT_1360314</name>
    <name evidence="2" type="ORF">DFH05DRAFT_1365032</name>
    <name evidence="4" type="ORF">F5890DRAFT_1392599</name>
</gene>
<dbReference type="InterPro" id="IPR050830">
    <property type="entry name" value="Fungal_FAS"/>
</dbReference>
<dbReference type="EMBL" id="JANVFU010000026">
    <property type="protein sequence ID" value="KAJ3738571.1"/>
    <property type="molecule type" value="Genomic_DNA"/>
</dbReference>
<sequence length="93" mass="9848">FLCGFCGQEAFPVIALEPGLIQDSIDGGEGTPTSMLSITGLSLKELEPHLAKTNQHLTENSNLQVTLQNGPRALVVTGPSRALHGLVVNSRKI</sequence>
<dbReference type="GO" id="GO:0016740">
    <property type="term" value="F:transferase activity"/>
    <property type="evidence" value="ECO:0007669"/>
    <property type="project" value="UniProtKB-KW"/>
</dbReference>
<reference evidence="4" key="2">
    <citation type="submission" date="2022-08" db="EMBL/GenBank/DDBJ databases">
        <authorList>
            <consortium name="DOE Joint Genome Institute"/>
            <person name="Min B."/>
            <person name="Riley R."/>
            <person name="Sierra-Patev S."/>
            <person name="Naranjo-Ortiz M."/>
            <person name="Looney B."/>
            <person name="Konkel Z."/>
            <person name="Slot J.C."/>
            <person name="Sakamoto Y."/>
            <person name="Steenwyk J.L."/>
            <person name="Rokas A."/>
            <person name="Carro J."/>
            <person name="Camarero S."/>
            <person name="Ferreira P."/>
            <person name="Molpeceres G."/>
            <person name="Ruiz-Duenas F.J."/>
            <person name="Serrano A."/>
            <person name="Henrissat B."/>
            <person name="Drula E."/>
            <person name="Hughes K.W."/>
            <person name="Mata J.L."/>
            <person name="Ishikawa N.K."/>
            <person name="Vargas-Isla R."/>
            <person name="Ushijima S."/>
            <person name="Smith C.A."/>
            <person name="Ahrendt S."/>
            <person name="Andreopoulos W."/>
            <person name="He G."/>
            <person name="Labutti K."/>
            <person name="Lipzen A."/>
            <person name="Ng V."/>
            <person name="Sandor L."/>
            <person name="Barry K."/>
            <person name="Martinez A.T."/>
            <person name="Xiao Y."/>
            <person name="Gibbons J.G."/>
            <person name="Terashima K."/>
            <person name="Hibbett D.S."/>
            <person name="Grigoriev I.V."/>
        </authorList>
    </citation>
    <scope>NUCLEOTIDE SEQUENCE</scope>
    <source>
        <strain evidence="4">TFB7829</strain>
    </source>
</reference>
<dbReference type="PANTHER" id="PTHR10982">
    <property type="entry name" value="MALONYL COA-ACYL CARRIER PROTEIN TRANSACYLASE"/>
    <property type="match status" value="1"/>
</dbReference>
<evidence type="ECO:0000256" key="1">
    <source>
        <dbReference type="ARBA" id="ARBA00022679"/>
    </source>
</evidence>
<dbReference type="Proteomes" id="UP001163850">
    <property type="component" value="Unassembled WGS sequence"/>
</dbReference>
<proteinExistence type="predicted"/>
<evidence type="ECO:0000313" key="4">
    <source>
        <dbReference type="EMBL" id="KAJ3978665.1"/>
    </source>
</evidence>
<accession>A0A9W8NPU7</accession>
<dbReference type="EMBL" id="JANVFU010000029">
    <property type="protein sequence ID" value="KAJ3738506.1"/>
    <property type="molecule type" value="Genomic_DNA"/>
</dbReference>
<keyword evidence="5" id="KW-1185">Reference proteome</keyword>
<reference evidence="2" key="1">
    <citation type="submission" date="2022-08" db="EMBL/GenBank/DDBJ databases">
        <authorList>
            <consortium name="DOE Joint Genome Institute"/>
            <person name="Min B."/>
            <person name="Sierra-Patev S."/>
            <person name="Naranjo-Ortiz M."/>
            <person name="Looney B."/>
            <person name="Konkel Z."/>
            <person name="Slot J.C."/>
            <person name="Sakamoto Y."/>
            <person name="Steenwyk J.L."/>
            <person name="Rokas A."/>
            <person name="Carro J."/>
            <person name="Camarero S."/>
            <person name="Ferreira P."/>
            <person name="Molpeceres G."/>
            <person name="Ruiz-duenas F.J."/>
            <person name="Serrano A."/>
            <person name="Henrissat B."/>
            <person name="Drula E."/>
            <person name="Hughes K.W."/>
            <person name="Mata J.L."/>
            <person name="Ishikawa N.K."/>
            <person name="Vargas-Isla R."/>
            <person name="Ushijima S."/>
            <person name="Smith C.A."/>
            <person name="Ahrendt S."/>
            <person name="Andreopoulos W."/>
            <person name="He G."/>
            <person name="LaButti K."/>
            <person name="Lipzen A."/>
            <person name="Ng V."/>
            <person name="Riley R."/>
            <person name="Sandor L."/>
            <person name="Barry K."/>
            <person name="Martinez A.T."/>
            <person name="Xiao Y."/>
            <person name="Gibbons J.G."/>
            <person name="Terashima K."/>
            <person name="Hibbett D.S."/>
            <person name="Grigoriev I.V."/>
        </authorList>
    </citation>
    <scope>NUCLEOTIDE SEQUENCE</scope>
    <source>
        <strain evidence="2">TFB7810</strain>
    </source>
</reference>
<name>A0A9W8NPU7_9AGAR</name>
<organism evidence="2 5">
    <name type="scientific">Lentinula detonsa</name>
    <dbReference type="NCBI Taxonomy" id="2804962"/>
    <lineage>
        <taxon>Eukaryota</taxon>
        <taxon>Fungi</taxon>
        <taxon>Dikarya</taxon>
        <taxon>Basidiomycota</taxon>
        <taxon>Agaricomycotina</taxon>
        <taxon>Agaricomycetes</taxon>
        <taxon>Agaricomycetidae</taxon>
        <taxon>Agaricales</taxon>
        <taxon>Marasmiineae</taxon>
        <taxon>Omphalotaceae</taxon>
        <taxon>Lentinula</taxon>
    </lineage>
</organism>
<feature type="non-terminal residue" evidence="2">
    <location>
        <position position="1"/>
    </location>
</feature>
<dbReference type="AlphaFoldDB" id="A0A9W8NPU7"/>
<protein>
    <submittedName>
        <fullName evidence="2">Uncharacterized protein</fullName>
    </submittedName>
</protein>
<keyword evidence="1" id="KW-0808">Transferase</keyword>
<evidence type="ECO:0000313" key="3">
    <source>
        <dbReference type="EMBL" id="KAJ3738571.1"/>
    </source>
</evidence>
<dbReference type="EMBL" id="MU802844">
    <property type="protein sequence ID" value="KAJ3978665.1"/>
    <property type="molecule type" value="Genomic_DNA"/>
</dbReference>